<sequence length="77" mass="8438">MDEVFHNATFLKGITSANSIGVDESLGLENSPVEVDYLYLSVVLCAYEDLGKLFHICKGKADKKCATGVFAFFLNQT</sequence>
<dbReference type="AlphaFoldDB" id="A0A0R2NZS4"/>
<gene>
    <name evidence="1" type="ORF">ABR60_02760</name>
</gene>
<organism evidence="1 2">
    <name type="scientific">Actinobacteria bacterium BACL2 MAG-120802-bin41</name>
    <dbReference type="NCBI Taxonomy" id="1655568"/>
    <lineage>
        <taxon>Bacteria</taxon>
        <taxon>Bacillati</taxon>
        <taxon>Actinomycetota</taxon>
        <taxon>Actinomycetes</taxon>
        <taxon>Actinomycetes incertae sedis</taxon>
        <taxon>ac1 cluster</taxon>
    </lineage>
</organism>
<protein>
    <submittedName>
        <fullName evidence="1">Uncharacterized protein</fullName>
    </submittedName>
</protein>
<name>A0A0R2NZS4_9ACTN</name>
<accession>A0A0R2NZS4</accession>
<evidence type="ECO:0000313" key="1">
    <source>
        <dbReference type="EMBL" id="KRO31348.1"/>
    </source>
</evidence>
<dbReference type="Proteomes" id="UP000053941">
    <property type="component" value="Unassembled WGS sequence"/>
</dbReference>
<proteinExistence type="predicted"/>
<dbReference type="EMBL" id="LIAS01000004">
    <property type="protein sequence ID" value="KRO31348.1"/>
    <property type="molecule type" value="Genomic_DNA"/>
</dbReference>
<comment type="caution">
    <text evidence="1">The sequence shown here is derived from an EMBL/GenBank/DDBJ whole genome shotgun (WGS) entry which is preliminary data.</text>
</comment>
<reference evidence="1 2" key="1">
    <citation type="submission" date="2015-10" db="EMBL/GenBank/DDBJ databases">
        <title>Metagenome-Assembled Genomes uncover a global brackish microbiome.</title>
        <authorList>
            <person name="Hugerth L.W."/>
            <person name="Larsson J."/>
            <person name="Alneberg J."/>
            <person name="Lindh M.V."/>
            <person name="Legrand C."/>
            <person name="Pinhassi J."/>
            <person name="Andersson A.F."/>
        </authorList>
    </citation>
    <scope>NUCLEOTIDE SEQUENCE [LARGE SCALE GENOMIC DNA]</scope>
    <source>
        <strain evidence="1">BACL2 MAG-120802-bin41</strain>
    </source>
</reference>
<evidence type="ECO:0000313" key="2">
    <source>
        <dbReference type="Proteomes" id="UP000053941"/>
    </source>
</evidence>